<feature type="compositionally biased region" description="Basic and acidic residues" evidence="1">
    <location>
        <begin position="44"/>
        <end position="55"/>
    </location>
</feature>
<evidence type="ECO:0000313" key="4">
    <source>
        <dbReference type="Proteomes" id="UP000290900"/>
    </source>
</evidence>
<dbReference type="AlphaFoldDB" id="A0A448YR14"/>
<sequence length="327" mass="37430">MFLIKRSVNFCTRRRSPFLLYSLRHLSSTRWSGQVGQSLAPNSNKKEGQQSENGKKNKKIVPPSVKDSQPFVIGDLPRTTKRPQENAEILASIEEAVKRSKYESDSKSMWKKFGFIFLSSVACLGCFVVYQTYNGKPAFFPIWFTKVVPLDRAEGVNKVDLEKLKASTKDRLLTTLSMNSKVRLLYGLPLRLGDFDKFEVNIEYRNYTMEGIQFDFTKNWFKPDVSFRKREIITIPENFNGILEPLKANADVDVDSFGDEYSNQRGYSILIEGRIKVIQNENTHVDEHTGAITFAGVVDFDHTKTIKLVNVILSFKRDGSAVIEKLW</sequence>
<dbReference type="EMBL" id="CAACVR010000045">
    <property type="protein sequence ID" value="VEU23375.1"/>
    <property type="molecule type" value="Genomic_DNA"/>
</dbReference>
<evidence type="ECO:0000256" key="2">
    <source>
        <dbReference type="SAM" id="Phobius"/>
    </source>
</evidence>
<dbReference type="InParanoid" id="A0A448YR14"/>
<keyword evidence="4" id="KW-1185">Reference proteome</keyword>
<proteinExistence type="predicted"/>
<feature type="transmembrane region" description="Helical" evidence="2">
    <location>
        <begin position="113"/>
        <end position="133"/>
    </location>
</feature>
<keyword evidence="2" id="KW-0812">Transmembrane</keyword>
<evidence type="ECO:0000256" key="1">
    <source>
        <dbReference type="SAM" id="MobiDB-lite"/>
    </source>
</evidence>
<protein>
    <submittedName>
        <fullName evidence="3">DEKNAAC104704</fullName>
    </submittedName>
</protein>
<accession>A0A448YR14</accession>
<organism evidence="3 4">
    <name type="scientific">Brettanomyces naardenensis</name>
    <name type="common">Yeast</name>
    <dbReference type="NCBI Taxonomy" id="13370"/>
    <lineage>
        <taxon>Eukaryota</taxon>
        <taxon>Fungi</taxon>
        <taxon>Dikarya</taxon>
        <taxon>Ascomycota</taxon>
        <taxon>Saccharomycotina</taxon>
        <taxon>Pichiomycetes</taxon>
        <taxon>Pichiales</taxon>
        <taxon>Pichiaceae</taxon>
        <taxon>Brettanomyces</taxon>
    </lineage>
</organism>
<name>A0A448YR14_BRENA</name>
<dbReference type="Proteomes" id="UP000290900">
    <property type="component" value="Unassembled WGS sequence"/>
</dbReference>
<reference evidence="3 4" key="1">
    <citation type="submission" date="2018-12" db="EMBL/GenBank/DDBJ databases">
        <authorList>
            <person name="Tiukova I."/>
            <person name="Dainat J."/>
        </authorList>
    </citation>
    <scope>NUCLEOTIDE SEQUENCE [LARGE SCALE GENOMIC DNA]</scope>
</reference>
<evidence type="ECO:0000313" key="3">
    <source>
        <dbReference type="EMBL" id="VEU23375.1"/>
    </source>
</evidence>
<dbReference type="OrthoDB" id="4080905at2759"/>
<keyword evidence="2" id="KW-0472">Membrane</keyword>
<gene>
    <name evidence="3" type="ORF">BRENAR_LOCUS4106</name>
</gene>
<feature type="compositionally biased region" description="Polar residues" evidence="1">
    <location>
        <begin position="34"/>
        <end position="43"/>
    </location>
</feature>
<feature type="region of interest" description="Disordered" evidence="1">
    <location>
        <begin position="34"/>
        <end position="77"/>
    </location>
</feature>
<keyword evidence="2" id="KW-1133">Transmembrane helix</keyword>